<evidence type="ECO:0008006" key="4">
    <source>
        <dbReference type="Google" id="ProtNLM"/>
    </source>
</evidence>
<sequence>MEINNPPLKKAEERGKEVWRRKGVPESSKQGGNTGVANQANVGKDEGKLINVQAVGNGWLNRSAVGKMRRLISAQELELLFKKGKAGKVKAWNGDSAKNERFVWLVCYGKPLNAWNVPTFRAIGSRWGCFIEVDSDTLREVSFDKGRVLISESPNKIGGEVQLIVDERKYTVRVEEEVTFRTVTLTNQAVIHEASSEPEEEDGEVDKTVDDMDASKNKQYNLVDDMEKQKNRISDDRAKNNGKEAEKFENNEEEAEKVENNGLNDSH</sequence>
<reference evidence="2" key="1">
    <citation type="submission" date="2019-11" db="EMBL/GenBank/DDBJ databases">
        <authorList>
            <person name="Liu Y."/>
            <person name="Hou J."/>
            <person name="Li T.-Q."/>
            <person name="Guan C.-H."/>
            <person name="Wu X."/>
            <person name="Wu H.-Z."/>
            <person name="Ling F."/>
            <person name="Zhang R."/>
            <person name="Shi X.-G."/>
            <person name="Ren J.-P."/>
            <person name="Chen E.-F."/>
            <person name="Sun J.-M."/>
        </authorList>
    </citation>
    <scope>NUCLEOTIDE SEQUENCE</scope>
    <source>
        <strain evidence="2">Adult_tree_wgs_1</strain>
        <tissue evidence="2">Leaves</tissue>
    </source>
</reference>
<feature type="compositionally biased region" description="Basic and acidic residues" evidence="1">
    <location>
        <begin position="205"/>
        <end position="216"/>
    </location>
</feature>
<comment type="caution">
    <text evidence="2">The sequence shown here is derived from an EMBL/GenBank/DDBJ whole genome shotgun (WGS) entry which is preliminary data.</text>
</comment>
<name>A0A834GGK9_RHOSS</name>
<feature type="compositionally biased region" description="Polar residues" evidence="1">
    <location>
        <begin position="27"/>
        <end position="40"/>
    </location>
</feature>
<evidence type="ECO:0000256" key="1">
    <source>
        <dbReference type="SAM" id="MobiDB-lite"/>
    </source>
</evidence>
<dbReference type="OrthoDB" id="967795at2759"/>
<feature type="compositionally biased region" description="Basic and acidic residues" evidence="1">
    <location>
        <begin position="9"/>
        <end position="24"/>
    </location>
</feature>
<keyword evidence="3" id="KW-1185">Reference proteome</keyword>
<accession>A0A834GGK9</accession>
<evidence type="ECO:0000313" key="3">
    <source>
        <dbReference type="Proteomes" id="UP000626092"/>
    </source>
</evidence>
<feature type="region of interest" description="Disordered" evidence="1">
    <location>
        <begin position="192"/>
        <end position="267"/>
    </location>
</feature>
<dbReference type="AlphaFoldDB" id="A0A834GGK9"/>
<dbReference type="PANTHER" id="PTHR34427:SF5">
    <property type="entry name" value="DUF4283 DOMAIN-CONTAINING PROTEIN"/>
    <property type="match status" value="1"/>
</dbReference>
<dbReference type="PANTHER" id="PTHR34427">
    <property type="entry name" value="DUF4283 DOMAIN PROTEIN"/>
    <property type="match status" value="1"/>
</dbReference>
<evidence type="ECO:0000313" key="2">
    <source>
        <dbReference type="EMBL" id="KAF7134674.1"/>
    </source>
</evidence>
<organism evidence="2 3">
    <name type="scientific">Rhododendron simsii</name>
    <name type="common">Sims's rhododendron</name>
    <dbReference type="NCBI Taxonomy" id="118357"/>
    <lineage>
        <taxon>Eukaryota</taxon>
        <taxon>Viridiplantae</taxon>
        <taxon>Streptophyta</taxon>
        <taxon>Embryophyta</taxon>
        <taxon>Tracheophyta</taxon>
        <taxon>Spermatophyta</taxon>
        <taxon>Magnoliopsida</taxon>
        <taxon>eudicotyledons</taxon>
        <taxon>Gunneridae</taxon>
        <taxon>Pentapetalae</taxon>
        <taxon>asterids</taxon>
        <taxon>Ericales</taxon>
        <taxon>Ericaceae</taxon>
        <taxon>Ericoideae</taxon>
        <taxon>Rhodoreae</taxon>
        <taxon>Rhododendron</taxon>
    </lineage>
</organism>
<dbReference type="EMBL" id="WJXA01000008">
    <property type="protein sequence ID" value="KAF7134674.1"/>
    <property type="molecule type" value="Genomic_DNA"/>
</dbReference>
<feature type="compositionally biased region" description="Basic and acidic residues" evidence="1">
    <location>
        <begin position="225"/>
        <end position="250"/>
    </location>
</feature>
<protein>
    <recommendedName>
        <fullName evidence="4">DUF4283 domain-containing protein</fullName>
    </recommendedName>
</protein>
<feature type="region of interest" description="Disordered" evidence="1">
    <location>
        <begin position="1"/>
        <end position="40"/>
    </location>
</feature>
<proteinExistence type="predicted"/>
<gene>
    <name evidence="2" type="ORF">RHSIM_Rhsim08G0178600</name>
</gene>
<dbReference type="Proteomes" id="UP000626092">
    <property type="component" value="Unassembled WGS sequence"/>
</dbReference>